<evidence type="ECO:0000313" key="4">
    <source>
        <dbReference type="EMBL" id="MDK7064113.1"/>
    </source>
</evidence>
<dbReference type="EMBL" id="JASOME010000009">
    <property type="protein sequence ID" value="MDK7064113.1"/>
    <property type="molecule type" value="Genomic_DNA"/>
</dbReference>
<dbReference type="AlphaFoldDB" id="A0AAW6XZ14"/>
<evidence type="ECO:0000313" key="3">
    <source>
        <dbReference type="EMBL" id="MDK6861472.1"/>
    </source>
</evidence>
<dbReference type="Proteomes" id="UP001238969">
    <property type="component" value="Unassembled WGS sequence"/>
</dbReference>
<dbReference type="Proteomes" id="UP001240561">
    <property type="component" value="Unassembled WGS sequence"/>
</dbReference>
<dbReference type="EMBL" id="JASOGJ010000003">
    <property type="protein sequence ID" value="MDK6695593.1"/>
    <property type="molecule type" value="Genomic_DNA"/>
</dbReference>
<evidence type="ECO:0000313" key="2">
    <source>
        <dbReference type="EMBL" id="MDK6695593.1"/>
    </source>
</evidence>
<feature type="domain" description="Antitoxin SocA-like Panacea" evidence="1">
    <location>
        <begin position="23"/>
        <end position="120"/>
    </location>
</feature>
<evidence type="ECO:0000313" key="7">
    <source>
        <dbReference type="Proteomes" id="UP001240561"/>
    </source>
</evidence>
<organism evidence="4 5">
    <name type="scientific">Gardnerella vaginalis</name>
    <dbReference type="NCBI Taxonomy" id="2702"/>
    <lineage>
        <taxon>Bacteria</taxon>
        <taxon>Bacillati</taxon>
        <taxon>Actinomycetota</taxon>
        <taxon>Actinomycetes</taxon>
        <taxon>Bifidobacteriales</taxon>
        <taxon>Bifidobacteriaceae</taxon>
        <taxon>Gardnerella</taxon>
    </lineage>
</organism>
<sequence>MTTIFNVAAYILELTGTVTTMKLQKLAYYSQAYCLATTGNPLFCENFQAWRNGPVAPTLFSRHRGKFLIRKGEINLSDIEQSDSNILTDDQKRIIEKVCDKFGAYTGSQLSERTHKEAPWSDLREGVDDSAVCSKVITKDSLKEYYTRNPLF</sequence>
<dbReference type="InterPro" id="IPR025272">
    <property type="entry name" value="SocA_Panacea"/>
</dbReference>
<gene>
    <name evidence="2" type="ORF">QP177_03290</name>
    <name evidence="3" type="ORF">QP355_02245</name>
    <name evidence="4" type="ORF">QP372_06280</name>
</gene>
<proteinExistence type="predicted"/>
<dbReference type="Proteomes" id="UP001237784">
    <property type="component" value="Unassembled WGS sequence"/>
</dbReference>
<name>A0AAW6XZ14_GARVA</name>
<accession>A0AAW6XZ14</accession>
<evidence type="ECO:0000313" key="6">
    <source>
        <dbReference type="Proteomes" id="UP001238969"/>
    </source>
</evidence>
<dbReference type="EMBL" id="JASOLZ010000002">
    <property type="protein sequence ID" value="MDK6861472.1"/>
    <property type="molecule type" value="Genomic_DNA"/>
</dbReference>
<comment type="caution">
    <text evidence="4">The sequence shown here is derived from an EMBL/GenBank/DDBJ whole genome shotgun (WGS) entry which is preliminary data.</text>
</comment>
<protein>
    <submittedName>
        <fullName evidence="4">DUF4065 domain-containing protein</fullName>
    </submittedName>
</protein>
<evidence type="ECO:0000259" key="1">
    <source>
        <dbReference type="Pfam" id="PF13274"/>
    </source>
</evidence>
<dbReference type="Pfam" id="PF13274">
    <property type="entry name" value="SocA_Panacea"/>
    <property type="match status" value="1"/>
</dbReference>
<reference evidence="6 7" key="1">
    <citation type="submission" date="2023-05" db="EMBL/GenBank/DDBJ databases">
        <title>Cataloging the Phylogenetic Diversity of Human Bladder Bacteria.</title>
        <authorList>
            <person name="Du J."/>
        </authorList>
    </citation>
    <scope>NUCLEOTIDE SEQUENCE</scope>
    <source>
        <strain evidence="4">UMB6789</strain>
        <strain evidence="3 6">UMB6972</strain>
        <strain evidence="2 7">UMB9230</strain>
    </source>
</reference>
<dbReference type="RefSeq" id="WP_004116604.1">
    <property type="nucleotide sequence ID" value="NZ_CP083173.1"/>
</dbReference>
<evidence type="ECO:0000313" key="5">
    <source>
        <dbReference type="Proteomes" id="UP001237784"/>
    </source>
</evidence>